<feature type="domain" description="Cas12f1-like TNB" evidence="2">
    <location>
        <begin position="291"/>
        <end position="358"/>
    </location>
</feature>
<keyword evidence="4" id="KW-1185">Reference proteome</keyword>
<dbReference type="Pfam" id="PF07282">
    <property type="entry name" value="Cas12f1-like_TNB"/>
    <property type="match status" value="1"/>
</dbReference>
<reference evidence="4" key="1">
    <citation type="submission" date="2016-11" db="EMBL/GenBank/DDBJ databases">
        <authorList>
            <person name="Varghese N."/>
            <person name="Submissions S."/>
        </authorList>
    </citation>
    <scope>NUCLEOTIDE SEQUENCE [LARGE SCALE GENOMIC DNA]</scope>
    <source>
        <strain evidence="4">DX253</strain>
    </source>
</reference>
<gene>
    <name evidence="3" type="ORF">SAMN05444342_3834</name>
</gene>
<evidence type="ECO:0000259" key="2">
    <source>
        <dbReference type="Pfam" id="PF07282"/>
    </source>
</evidence>
<dbReference type="Proteomes" id="UP000184203">
    <property type="component" value="Unassembled WGS sequence"/>
</dbReference>
<evidence type="ECO:0000313" key="3">
    <source>
        <dbReference type="EMBL" id="SHL45348.1"/>
    </source>
</evidence>
<dbReference type="EMBL" id="FRAN01000007">
    <property type="protein sequence ID" value="SHL45348.1"/>
    <property type="molecule type" value="Genomic_DNA"/>
</dbReference>
<name>A0A1M7ARJ8_HALPU</name>
<proteinExistence type="predicted"/>
<evidence type="ECO:0000313" key="4">
    <source>
        <dbReference type="Proteomes" id="UP000184203"/>
    </source>
</evidence>
<dbReference type="RefSeq" id="WP_018128861.1">
    <property type="nucleotide sequence ID" value="NZ_AEMG01000002.1"/>
</dbReference>
<dbReference type="NCBIfam" id="NF040570">
    <property type="entry name" value="guided_TnpB"/>
    <property type="match status" value="1"/>
</dbReference>
<dbReference type="GO" id="GO:0003677">
    <property type="term" value="F:DNA binding"/>
    <property type="evidence" value="ECO:0007669"/>
    <property type="project" value="UniProtKB-KW"/>
</dbReference>
<organism evidence="3 4">
    <name type="scientific">Haladaptatus paucihalophilus DX253</name>
    <dbReference type="NCBI Taxonomy" id="797209"/>
    <lineage>
        <taxon>Archaea</taxon>
        <taxon>Methanobacteriati</taxon>
        <taxon>Methanobacteriota</taxon>
        <taxon>Stenosarchaea group</taxon>
        <taxon>Halobacteria</taxon>
        <taxon>Halobacteriales</taxon>
        <taxon>Haladaptataceae</taxon>
        <taxon>Haladaptatus</taxon>
    </lineage>
</organism>
<sequence length="403" mass="45522">MSGPEYFRRTAVTRLAVEDEDHERLLSMVREWKRGCQIAVNAAWGVCHTRNEVQKLAYEKLRERTSLGSQHAVLATHRAAEAIKRALERDDDAAKPEFTSPTVVYDSRTLTLFDHRNISLTTTGDRVRCRLVFPDHGYQSRYLDDDRWEPAKSTLHYRDGEFHFHLGFRRPRPDVDLPTEDATVLGVSLGVENLAVTSTARFFSGAELTHRHAEFADLREDLRETNTRSARRTLRQAGERIENFTRNTLHEVAGGIVSEAERHGCSVIAFGELEGVQEMLTEAAPFHGQAFKRLFEFVAYRAAERDITVVQVNPEYTSQRCTSCGFTHPQNRDVENNRFECLKCGSEANDDYNAAKNVGFRCIRRGPLSSRGVGAKYCALGSGRVTPDGEFVPNEELEAVGKP</sequence>
<accession>A0A1M7ARJ8</accession>
<evidence type="ECO:0000256" key="1">
    <source>
        <dbReference type="ARBA" id="ARBA00023125"/>
    </source>
</evidence>
<keyword evidence="1" id="KW-0238">DNA-binding</keyword>
<protein>
    <submittedName>
        <fullName evidence="3">Transposase, IS605 OrfB family, central region</fullName>
    </submittedName>
</protein>
<dbReference type="AlphaFoldDB" id="A0A1M7ARJ8"/>
<dbReference type="InterPro" id="IPR010095">
    <property type="entry name" value="Cas12f1-like_TNB"/>
</dbReference>